<dbReference type="EMBL" id="FOAW01000026">
    <property type="protein sequence ID" value="SEM19266.1"/>
    <property type="molecule type" value="Genomic_DNA"/>
</dbReference>
<sequence length="394" mass="41569">MSEPEPKWKKKVAALVLVGSLVGVTTVALTMFSGGFTDSEPVTVTADRAGLVMDPDAKVKMRGVQVGRVASIGQEGDQAKLELAMDPASMDLIPSNAQVEIKSTTVFGAKYVNFVVPEHPSSSSLSPGTTIEADSVTVEFNTLFENLSTLLQQIEPEKLNATLGAISEALNGRGDELGQLLEESDQYLKKMNPSLPQLQRDLATASTVTNVYADVTPNLMRLLDNATATSGTIVDEQANLDLLLMNVTGLANNANGVLTENEANLTKALADLKPTTELLGEYSPAIACLVSGLAKTLPAANEIFGGLQPGIALSTSFIYGTEPYTYPKDLPKVNATGGPNCAGLPDFDPKRDGPANFLVADTGTVPYVPSTKVSTNMPKIFQLLYAGVYPEGGN</sequence>
<dbReference type="PANTHER" id="PTHR33371">
    <property type="entry name" value="INTERMEMBRANE PHOSPHOLIPID TRANSPORT SYSTEM BINDING PROTEIN MLAD-RELATED"/>
    <property type="match status" value="1"/>
</dbReference>
<evidence type="ECO:0000259" key="3">
    <source>
        <dbReference type="Pfam" id="PF11887"/>
    </source>
</evidence>
<keyword evidence="1" id="KW-0812">Transmembrane</keyword>
<dbReference type="AlphaFoldDB" id="A0A1H7WCG8"/>
<reference evidence="5" key="1">
    <citation type="submission" date="2016-10" db="EMBL/GenBank/DDBJ databases">
        <authorList>
            <person name="Varghese N."/>
            <person name="Submissions S."/>
        </authorList>
    </citation>
    <scope>NUCLEOTIDE SEQUENCE [LARGE SCALE GENOMIC DNA]</scope>
    <source>
        <strain evidence="5">DSM 44675</strain>
    </source>
</reference>
<dbReference type="InterPro" id="IPR005693">
    <property type="entry name" value="Mce"/>
</dbReference>
<name>A0A1H7WCG8_9NOCA</name>
<feature type="domain" description="Mce/MlaD" evidence="2">
    <location>
        <begin position="40"/>
        <end position="115"/>
    </location>
</feature>
<dbReference type="Proteomes" id="UP000198677">
    <property type="component" value="Unassembled WGS sequence"/>
</dbReference>
<evidence type="ECO:0000259" key="2">
    <source>
        <dbReference type="Pfam" id="PF02470"/>
    </source>
</evidence>
<dbReference type="InterPro" id="IPR024516">
    <property type="entry name" value="Mce_C"/>
</dbReference>
<dbReference type="InterPro" id="IPR003399">
    <property type="entry name" value="Mce/MlaD"/>
</dbReference>
<dbReference type="Pfam" id="PF11887">
    <property type="entry name" value="Mce4_CUP1"/>
    <property type="match status" value="1"/>
</dbReference>
<dbReference type="Pfam" id="PF02470">
    <property type="entry name" value="MlaD"/>
    <property type="match status" value="1"/>
</dbReference>
<proteinExistence type="predicted"/>
<keyword evidence="5" id="KW-1185">Reference proteome</keyword>
<keyword evidence="1" id="KW-0472">Membrane</keyword>
<organism evidence="4 5">
    <name type="scientific">Rhodococcus maanshanensis</name>
    <dbReference type="NCBI Taxonomy" id="183556"/>
    <lineage>
        <taxon>Bacteria</taxon>
        <taxon>Bacillati</taxon>
        <taxon>Actinomycetota</taxon>
        <taxon>Actinomycetes</taxon>
        <taxon>Mycobacteriales</taxon>
        <taxon>Nocardiaceae</taxon>
        <taxon>Rhodococcus</taxon>
    </lineage>
</organism>
<dbReference type="PANTHER" id="PTHR33371:SF19">
    <property type="entry name" value="MCE-FAMILY PROTEIN MCE4A"/>
    <property type="match status" value="1"/>
</dbReference>
<dbReference type="NCBIfam" id="TIGR00996">
    <property type="entry name" value="Mtu_fam_mce"/>
    <property type="match status" value="1"/>
</dbReference>
<dbReference type="GO" id="GO:0051701">
    <property type="term" value="P:biological process involved in interaction with host"/>
    <property type="evidence" value="ECO:0007669"/>
    <property type="project" value="TreeGrafter"/>
</dbReference>
<feature type="transmembrane region" description="Helical" evidence="1">
    <location>
        <begin position="12"/>
        <end position="32"/>
    </location>
</feature>
<feature type="domain" description="Mammalian cell entry C-terminal" evidence="3">
    <location>
        <begin position="122"/>
        <end position="339"/>
    </location>
</feature>
<dbReference type="RefSeq" id="WP_072754113.1">
    <property type="nucleotide sequence ID" value="NZ_FOAW01000026.1"/>
</dbReference>
<gene>
    <name evidence="4" type="ORF">SAMN05444583_12624</name>
</gene>
<evidence type="ECO:0000313" key="4">
    <source>
        <dbReference type="EMBL" id="SEM19266.1"/>
    </source>
</evidence>
<keyword evidence="1" id="KW-1133">Transmembrane helix</keyword>
<evidence type="ECO:0000313" key="5">
    <source>
        <dbReference type="Proteomes" id="UP000198677"/>
    </source>
</evidence>
<accession>A0A1H7WCG8</accession>
<dbReference type="InterPro" id="IPR052336">
    <property type="entry name" value="MlaD_Phospholipid_Transporter"/>
</dbReference>
<protein>
    <submittedName>
        <fullName evidence="4">Phospholipid/cholesterol/gamma-HCH transport system substrate-binding protein</fullName>
    </submittedName>
</protein>
<evidence type="ECO:0000256" key="1">
    <source>
        <dbReference type="SAM" id="Phobius"/>
    </source>
</evidence>
<dbReference type="OrthoDB" id="3460188at2"/>
<dbReference type="GO" id="GO:0005576">
    <property type="term" value="C:extracellular region"/>
    <property type="evidence" value="ECO:0007669"/>
    <property type="project" value="TreeGrafter"/>
</dbReference>